<evidence type="ECO:0000313" key="3">
    <source>
        <dbReference type="Proteomes" id="UP000494363"/>
    </source>
</evidence>
<dbReference type="Gene3D" id="3.30.2310.20">
    <property type="entry name" value="RelE-like"/>
    <property type="match status" value="1"/>
</dbReference>
<dbReference type="AlphaFoldDB" id="A0A6J5F6T8"/>
<evidence type="ECO:0000313" key="2">
    <source>
        <dbReference type="EMBL" id="CAB3774529.1"/>
    </source>
</evidence>
<organism evidence="2 3">
    <name type="scientific">Paraburkholderia humisilvae</name>
    <dbReference type="NCBI Taxonomy" id="627669"/>
    <lineage>
        <taxon>Bacteria</taxon>
        <taxon>Pseudomonadati</taxon>
        <taxon>Pseudomonadota</taxon>
        <taxon>Betaproteobacteria</taxon>
        <taxon>Burkholderiales</taxon>
        <taxon>Burkholderiaceae</taxon>
        <taxon>Paraburkholderia</taxon>
    </lineage>
</organism>
<dbReference type="Pfam" id="PF05016">
    <property type="entry name" value="ParE_toxin"/>
    <property type="match status" value="1"/>
</dbReference>
<protein>
    <recommendedName>
        <fullName evidence="4">Plasmid stabilization system protein</fullName>
    </recommendedName>
</protein>
<evidence type="ECO:0000256" key="1">
    <source>
        <dbReference type="ARBA" id="ARBA00022649"/>
    </source>
</evidence>
<sequence length="92" mass="10363">MKTWNGFIIEAGSPVTAVRFVDAIVNFCLRLQTFPERGVPRDDLLSGVRVTHYRQRVVIAYLVDPEMVSIVGVFYGGQAREPSFADPTEHDH</sequence>
<gene>
    <name evidence="2" type="ORF">LMG29542_07906</name>
</gene>
<evidence type="ECO:0008006" key="4">
    <source>
        <dbReference type="Google" id="ProtNLM"/>
    </source>
</evidence>
<accession>A0A6J5F6T8</accession>
<reference evidence="2 3" key="1">
    <citation type="submission" date="2020-04" db="EMBL/GenBank/DDBJ databases">
        <authorList>
            <person name="De Canck E."/>
        </authorList>
    </citation>
    <scope>NUCLEOTIDE SEQUENCE [LARGE SCALE GENOMIC DNA]</scope>
    <source>
        <strain evidence="2 3">LMG 29542</strain>
    </source>
</reference>
<name>A0A6J5F6T8_9BURK</name>
<dbReference type="Proteomes" id="UP000494363">
    <property type="component" value="Unassembled WGS sequence"/>
</dbReference>
<keyword evidence="1" id="KW-1277">Toxin-antitoxin system</keyword>
<dbReference type="EMBL" id="CADIKH010000129">
    <property type="protein sequence ID" value="CAB3774529.1"/>
    <property type="molecule type" value="Genomic_DNA"/>
</dbReference>
<dbReference type="RefSeq" id="WP_343053080.1">
    <property type="nucleotide sequence ID" value="NZ_CADIKH010000129.1"/>
</dbReference>
<dbReference type="InterPro" id="IPR007712">
    <property type="entry name" value="RelE/ParE_toxin"/>
</dbReference>
<keyword evidence="3" id="KW-1185">Reference proteome</keyword>
<proteinExistence type="predicted"/>
<dbReference type="InterPro" id="IPR035093">
    <property type="entry name" value="RelE/ParE_toxin_dom_sf"/>
</dbReference>